<protein>
    <submittedName>
        <fullName evidence="1">Uncharacterized protein</fullName>
    </submittedName>
</protein>
<organism evidence="1 2">
    <name type="scientific">Flavisolibacter tropicus</name>
    <dbReference type="NCBI Taxonomy" id="1492898"/>
    <lineage>
        <taxon>Bacteria</taxon>
        <taxon>Pseudomonadati</taxon>
        <taxon>Bacteroidota</taxon>
        <taxon>Chitinophagia</taxon>
        <taxon>Chitinophagales</taxon>
        <taxon>Chitinophagaceae</taxon>
        <taxon>Flavisolibacter</taxon>
    </lineage>
</organism>
<reference evidence="1 2" key="2">
    <citation type="journal article" date="2016" name="Int. J. Syst. Evol. Microbiol.">
        <title>Flavisolibacter tropicus sp. nov., isolated from tropical soil.</title>
        <authorList>
            <person name="Lee J.J."/>
            <person name="Kang M.S."/>
            <person name="Kim G.S."/>
            <person name="Lee C.S."/>
            <person name="Lim S."/>
            <person name="Lee J."/>
            <person name="Roh S.H."/>
            <person name="Kang H."/>
            <person name="Ha J.M."/>
            <person name="Bae S."/>
            <person name="Jung H.Y."/>
            <person name="Kim M.K."/>
        </authorList>
    </citation>
    <scope>NUCLEOTIDE SEQUENCE [LARGE SCALE GENOMIC DNA]</scope>
    <source>
        <strain evidence="1 2">LCS9</strain>
    </source>
</reference>
<keyword evidence="2" id="KW-1185">Reference proteome</keyword>
<dbReference type="Proteomes" id="UP000077177">
    <property type="component" value="Chromosome"/>
</dbReference>
<dbReference type="RefSeq" id="WP_066403361.1">
    <property type="nucleotide sequence ID" value="NZ_CP011390.1"/>
</dbReference>
<dbReference type="AlphaFoldDB" id="A0A172TUB2"/>
<accession>A0A172TUB2</accession>
<dbReference type="STRING" id="1492898.SY85_08125"/>
<sequence length="95" mass="10909">MAFVCWSAVHPIVFYLTKATDVFDEYMDSKRDYLIIPYISSISKWHHFLLIKPVNQLMIKMGQMPVIVPSNFTQLPNITELSKVEVGFSIDLGSL</sequence>
<gene>
    <name evidence="1" type="ORF">SY85_08125</name>
</gene>
<proteinExistence type="predicted"/>
<dbReference type="EMBL" id="CP011390">
    <property type="protein sequence ID" value="ANE50464.1"/>
    <property type="molecule type" value="Genomic_DNA"/>
</dbReference>
<evidence type="ECO:0000313" key="1">
    <source>
        <dbReference type="EMBL" id="ANE50464.1"/>
    </source>
</evidence>
<reference evidence="2" key="1">
    <citation type="submission" date="2015-01" db="EMBL/GenBank/DDBJ databases">
        <title>Flavisolibacter sp./LCS9/ whole genome sequencing.</title>
        <authorList>
            <person name="Kim M.K."/>
            <person name="Srinivasan S."/>
            <person name="Lee J.-J."/>
        </authorList>
    </citation>
    <scope>NUCLEOTIDE SEQUENCE [LARGE SCALE GENOMIC DNA]</scope>
    <source>
        <strain evidence="2">LCS9</strain>
    </source>
</reference>
<dbReference type="KEGG" id="fla:SY85_08125"/>
<name>A0A172TUB2_9BACT</name>
<evidence type="ECO:0000313" key="2">
    <source>
        <dbReference type="Proteomes" id="UP000077177"/>
    </source>
</evidence>